<evidence type="ECO:0000256" key="1">
    <source>
        <dbReference type="ARBA" id="ARBA00022690"/>
    </source>
</evidence>
<feature type="domain" description="Kazal-like" evidence="6">
    <location>
        <begin position="77"/>
        <end position="128"/>
    </location>
</feature>
<evidence type="ECO:0000313" key="7">
    <source>
        <dbReference type="EMBL" id="KAL3667253.1"/>
    </source>
</evidence>
<dbReference type="Gene3D" id="3.30.60.30">
    <property type="match status" value="3"/>
</dbReference>
<dbReference type="EMBL" id="JBIMZQ010000014">
    <property type="protein sequence ID" value="KAL3667253.1"/>
    <property type="molecule type" value="Genomic_DNA"/>
</dbReference>
<dbReference type="PANTHER" id="PTHR10913">
    <property type="entry name" value="FOLLISTATIN-RELATED"/>
    <property type="match status" value="1"/>
</dbReference>
<sequence>MKFAICLVLVAAAIVSSHADKSGSECAFDCPAWFDSVCGSDGITYWTACDLDLANCHGQRNITQVSAGVCPTAGSTSGSDKACAEVCIETHDPVCGSNGVTYTNSCYLGIAKCHDPSITQVSTGTCSSSGNSDSSSKEDNSDSGTSSSSSTTDCPTSCAAVYFAVCGSDGVVYSNECELKVTACNDPALNPTKASDESCADAC</sequence>
<keyword evidence="5" id="KW-0732">Signal</keyword>
<dbReference type="InterPro" id="IPR050653">
    <property type="entry name" value="Prot_Inhib_GrowthFact_Antg"/>
</dbReference>
<protein>
    <recommendedName>
        <fullName evidence="6">Kazal-like domain-containing protein</fullName>
    </recommendedName>
</protein>
<keyword evidence="3" id="KW-1015">Disulfide bond</keyword>
<feature type="domain" description="Kazal-like" evidence="6">
    <location>
        <begin position="20"/>
        <end position="72"/>
    </location>
</feature>
<evidence type="ECO:0000256" key="3">
    <source>
        <dbReference type="ARBA" id="ARBA00023157"/>
    </source>
</evidence>
<organism evidence="7 8">
    <name type="scientific">Phytophthora oleae</name>
    <dbReference type="NCBI Taxonomy" id="2107226"/>
    <lineage>
        <taxon>Eukaryota</taxon>
        <taxon>Sar</taxon>
        <taxon>Stramenopiles</taxon>
        <taxon>Oomycota</taxon>
        <taxon>Peronosporomycetes</taxon>
        <taxon>Peronosporales</taxon>
        <taxon>Peronosporaceae</taxon>
        <taxon>Phytophthora</taxon>
    </lineage>
</organism>
<name>A0ABD3FKH0_9STRA</name>
<dbReference type="CDD" id="cd00104">
    <property type="entry name" value="KAZAL_FS"/>
    <property type="match status" value="3"/>
</dbReference>
<evidence type="ECO:0000313" key="8">
    <source>
        <dbReference type="Proteomes" id="UP001632037"/>
    </source>
</evidence>
<comment type="caution">
    <text evidence="7">The sequence shown here is derived from an EMBL/GenBank/DDBJ whole genome shotgun (WGS) entry which is preliminary data.</text>
</comment>
<dbReference type="InterPro" id="IPR036058">
    <property type="entry name" value="Kazal_dom_sf"/>
</dbReference>
<evidence type="ECO:0000256" key="4">
    <source>
        <dbReference type="SAM" id="MobiDB-lite"/>
    </source>
</evidence>
<dbReference type="Pfam" id="PF07648">
    <property type="entry name" value="Kazal_2"/>
    <property type="match status" value="3"/>
</dbReference>
<proteinExistence type="predicted"/>
<gene>
    <name evidence="7" type="ORF">V7S43_007486</name>
</gene>
<dbReference type="SMART" id="SM00280">
    <property type="entry name" value="KAZAL"/>
    <property type="match status" value="3"/>
</dbReference>
<dbReference type="Proteomes" id="UP001632037">
    <property type="component" value="Unassembled WGS sequence"/>
</dbReference>
<dbReference type="AlphaFoldDB" id="A0ABD3FKH0"/>
<feature type="domain" description="Kazal-like" evidence="6">
    <location>
        <begin position="148"/>
        <end position="201"/>
    </location>
</feature>
<dbReference type="PANTHER" id="PTHR10913:SF45">
    <property type="entry name" value="FOLLISTATIN, ISOFORM A-RELATED"/>
    <property type="match status" value="1"/>
</dbReference>
<dbReference type="SUPFAM" id="SSF100895">
    <property type="entry name" value="Kazal-type serine protease inhibitors"/>
    <property type="match status" value="3"/>
</dbReference>
<feature type="signal peptide" evidence="5">
    <location>
        <begin position="1"/>
        <end position="19"/>
    </location>
</feature>
<keyword evidence="1" id="KW-0646">Protease inhibitor</keyword>
<accession>A0ABD3FKH0</accession>
<evidence type="ECO:0000259" key="6">
    <source>
        <dbReference type="PROSITE" id="PS51465"/>
    </source>
</evidence>
<feature type="region of interest" description="Disordered" evidence="4">
    <location>
        <begin position="126"/>
        <end position="154"/>
    </location>
</feature>
<keyword evidence="2" id="KW-0722">Serine protease inhibitor</keyword>
<feature type="compositionally biased region" description="Low complexity" evidence="4">
    <location>
        <begin position="142"/>
        <end position="154"/>
    </location>
</feature>
<dbReference type="InterPro" id="IPR002350">
    <property type="entry name" value="Kazal_dom"/>
</dbReference>
<keyword evidence="8" id="KW-1185">Reference proteome</keyword>
<evidence type="ECO:0000256" key="2">
    <source>
        <dbReference type="ARBA" id="ARBA00022900"/>
    </source>
</evidence>
<evidence type="ECO:0000256" key="5">
    <source>
        <dbReference type="SAM" id="SignalP"/>
    </source>
</evidence>
<reference evidence="7 8" key="1">
    <citation type="submission" date="2024-09" db="EMBL/GenBank/DDBJ databases">
        <title>Genome sequencing and assembly of Phytophthora oleae, isolate VK10A, causative agent of rot of olive drupes.</title>
        <authorList>
            <person name="Conti Taguali S."/>
            <person name="Riolo M."/>
            <person name="La Spada F."/>
            <person name="Cacciola S.O."/>
            <person name="Dionisio G."/>
        </authorList>
    </citation>
    <scope>NUCLEOTIDE SEQUENCE [LARGE SCALE GENOMIC DNA]</scope>
    <source>
        <strain evidence="7 8">VK10A</strain>
    </source>
</reference>
<feature type="chain" id="PRO_5044888913" description="Kazal-like domain-containing protein" evidence="5">
    <location>
        <begin position="20"/>
        <end position="203"/>
    </location>
</feature>
<dbReference type="PROSITE" id="PS51465">
    <property type="entry name" value="KAZAL_2"/>
    <property type="match status" value="3"/>
</dbReference>